<feature type="compositionally biased region" description="Basic and acidic residues" evidence="1">
    <location>
        <begin position="1"/>
        <end position="10"/>
    </location>
</feature>
<feature type="compositionally biased region" description="Low complexity" evidence="1">
    <location>
        <begin position="65"/>
        <end position="115"/>
    </location>
</feature>
<organism evidence="3 4">
    <name type="scientific">Enteractinococcus fodinae</name>
    <dbReference type="NCBI Taxonomy" id="684663"/>
    <lineage>
        <taxon>Bacteria</taxon>
        <taxon>Bacillati</taxon>
        <taxon>Actinomycetota</taxon>
        <taxon>Actinomycetes</taxon>
        <taxon>Micrococcales</taxon>
        <taxon>Micrococcaceae</taxon>
    </lineage>
</organism>
<keyword evidence="2" id="KW-1133">Transmembrane helix</keyword>
<proteinExistence type="predicted"/>
<comment type="caution">
    <text evidence="3">The sequence shown here is derived from an EMBL/GenBank/DDBJ whole genome shotgun (WGS) entry which is preliminary data.</text>
</comment>
<feature type="transmembrane region" description="Helical" evidence="2">
    <location>
        <begin position="132"/>
        <end position="154"/>
    </location>
</feature>
<gene>
    <name evidence="3" type="ORF">J2S62_000585</name>
</gene>
<evidence type="ECO:0000313" key="4">
    <source>
        <dbReference type="Proteomes" id="UP001183794"/>
    </source>
</evidence>
<keyword evidence="2" id="KW-0472">Membrane</keyword>
<protein>
    <recommendedName>
        <fullName evidence="5">DUF4064 domain-containing protein</fullName>
    </recommendedName>
</protein>
<dbReference type="Proteomes" id="UP001183794">
    <property type="component" value="Unassembled WGS sequence"/>
</dbReference>
<feature type="transmembrane region" description="Helical" evidence="2">
    <location>
        <begin position="221"/>
        <end position="239"/>
    </location>
</feature>
<evidence type="ECO:0000256" key="1">
    <source>
        <dbReference type="SAM" id="MobiDB-lite"/>
    </source>
</evidence>
<sequence length="289" mass="31630">MNEKHSKDNPDYGVRLTGDELAEYQQKLQQSQAQSGSSAASEYGPQGVQGQQASSEYGPQGGQQPGYQQPGFQQPGYQSPGYSQQPGYQQPGYQQPGYQQPGGAPYGQQPFGGPQLHPDMAKEPERPKTVNLAFWSIIAAGISYLITQLIVLSLPNRGMSEQEMQMLDDMIGPMMAELPVDSISAYLNSPMMTASMIAQAVIFLVAYILVALGIRHGWRSMRIIGTIFAVFSLFSFTFVSPLAAVFSVASVILGIVGIVYAWLPASTEYFRRKAWQKAAKRAYPDVPSR</sequence>
<evidence type="ECO:0000313" key="3">
    <source>
        <dbReference type="EMBL" id="MDR7346328.1"/>
    </source>
</evidence>
<reference evidence="3 4" key="1">
    <citation type="submission" date="2023-07" db="EMBL/GenBank/DDBJ databases">
        <title>Sequencing the genomes of 1000 actinobacteria strains.</title>
        <authorList>
            <person name="Klenk H.-P."/>
        </authorList>
    </citation>
    <scope>NUCLEOTIDE SEQUENCE [LARGE SCALE GENOMIC DNA]</scope>
    <source>
        <strain evidence="3 4">DSM 22966</strain>
    </source>
</reference>
<accession>A0ABU2AY95</accession>
<name>A0ABU2AY95_9MICC</name>
<dbReference type="EMBL" id="JAVDYJ010000001">
    <property type="protein sequence ID" value="MDR7346328.1"/>
    <property type="molecule type" value="Genomic_DNA"/>
</dbReference>
<keyword evidence="2" id="KW-0812">Transmembrane</keyword>
<evidence type="ECO:0008006" key="5">
    <source>
        <dbReference type="Google" id="ProtNLM"/>
    </source>
</evidence>
<dbReference type="RefSeq" id="WP_310171203.1">
    <property type="nucleotide sequence ID" value="NZ_BAABHE010000002.1"/>
</dbReference>
<feature type="transmembrane region" description="Helical" evidence="2">
    <location>
        <begin position="245"/>
        <end position="263"/>
    </location>
</feature>
<keyword evidence="4" id="KW-1185">Reference proteome</keyword>
<feature type="region of interest" description="Disordered" evidence="1">
    <location>
        <begin position="1"/>
        <end position="124"/>
    </location>
</feature>
<feature type="transmembrane region" description="Helical" evidence="2">
    <location>
        <begin position="196"/>
        <end position="214"/>
    </location>
</feature>
<evidence type="ECO:0000256" key="2">
    <source>
        <dbReference type="SAM" id="Phobius"/>
    </source>
</evidence>
<feature type="compositionally biased region" description="Low complexity" evidence="1">
    <location>
        <begin position="23"/>
        <end position="44"/>
    </location>
</feature>